<dbReference type="CDD" id="cd22460">
    <property type="entry name" value="KH-I_PEPPER_rpt2_like"/>
    <property type="match status" value="1"/>
</dbReference>
<keyword evidence="2" id="KW-0694">RNA-binding</keyword>
<dbReference type="SUPFAM" id="SSF54791">
    <property type="entry name" value="Eukaryotic type KH-domain (KH-domain type I)"/>
    <property type="match status" value="2"/>
</dbReference>
<dbReference type="EMBL" id="JACEIK010000316">
    <property type="protein sequence ID" value="MCD7454761.1"/>
    <property type="molecule type" value="Genomic_DNA"/>
</dbReference>
<proteinExistence type="predicted"/>
<dbReference type="InterPro" id="IPR004087">
    <property type="entry name" value="KH_dom"/>
</dbReference>
<evidence type="ECO:0000259" key="3">
    <source>
        <dbReference type="SMART" id="SM00322"/>
    </source>
</evidence>
<accession>A0ABS8S6S0</accession>
<gene>
    <name evidence="4" type="ORF">HAX54_025998</name>
</gene>
<name>A0ABS8S6S0_DATST</name>
<comment type="caution">
    <text evidence="4">The sequence shown here is derived from an EMBL/GenBank/DDBJ whole genome shotgun (WGS) entry which is preliminary data.</text>
</comment>
<feature type="domain" description="K Homology" evidence="3">
    <location>
        <begin position="4"/>
        <end position="80"/>
    </location>
</feature>
<evidence type="ECO:0000256" key="1">
    <source>
        <dbReference type="ARBA" id="ARBA00022737"/>
    </source>
</evidence>
<protein>
    <recommendedName>
        <fullName evidence="3">K Homology domain-containing protein</fullName>
    </recommendedName>
</protein>
<dbReference type="Proteomes" id="UP000823775">
    <property type="component" value="Unassembled WGS sequence"/>
</dbReference>
<organism evidence="4 5">
    <name type="scientific">Datura stramonium</name>
    <name type="common">Jimsonweed</name>
    <name type="synonym">Common thornapple</name>
    <dbReference type="NCBI Taxonomy" id="4076"/>
    <lineage>
        <taxon>Eukaryota</taxon>
        <taxon>Viridiplantae</taxon>
        <taxon>Streptophyta</taxon>
        <taxon>Embryophyta</taxon>
        <taxon>Tracheophyta</taxon>
        <taxon>Spermatophyta</taxon>
        <taxon>Magnoliopsida</taxon>
        <taxon>eudicotyledons</taxon>
        <taxon>Gunneridae</taxon>
        <taxon>Pentapetalae</taxon>
        <taxon>asterids</taxon>
        <taxon>lamiids</taxon>
        <taxon>Solanales</taxon>
        <taxon>Solanaceae</taxon>
        <taxon>Solanoideae</taxon>
        <taxon>Datureae</taxon>
        <taxon>Datura</taxon>
    </lineage>
</organism>
<dbReference type="Gene3D" id="3.30.310.210">
    <property type="match status" value="1"/>
</dbReference>
<dbReference type="SMART" id="SM00322">
    <property type="entry name" value="KH"/>
    <property type="match status" value="2"/>
</dbReference>
<evidence type="ECO:0000313" key="4">
    <source>
        <dbReference type="EMBL" id="MCD7454761.1"/>
    </source>
</evidence>
<keyword evidence="5" id="KW-1185">Reference proteome</keyword>
<dbReference type="InterPro" id="IPR004088">
    <property type="entry name" value="KH_dom_type_1"/>
</dbReference>
<sequence>MSVSNSVAVILCTKDKVGAIIGKGGTIVRALQNDSGASIVVGPNVAECNERMITIFAFENLEVRRSPAQTVVVLVFGRILDAGSGMNLGTRSLITFRLVVKNNQVGCLLGKGGSIISDIRKETGTNIRIFRGDQVPKCVCNHDEVVQIAGEFVNVQDALRNVTGRLRDNILAAKHIEAGSLAALRPLKDGSSSGATMAEYPFLN</sequence>
<dbReference type="PANTHER" id="PTHR10288">
    <property type="entry name" value="KH DOMAIN CONTAINING RNA BINDING PROTEIN"/>
    <property type="match status" value="1"/>
</dbReference>
<evidence type="ECO:0000256" key="2">
    <source>
        <dbReference type="PROSITE-ProRule" id="PRU00117"/>
    </source>
</evidence>
<feature type="domain" description="K Homology" evidence="3">
    <location>
        <begin position="92"/>
        <end position="167"/>
    </location>
</feature>
<dbReference type="Pfam" id="PF00013">
    <property type="entry name" value="KH_1"/>
    <property type="match status" value="2"/>
</dbReference>
<evidence type="ECO:0000313" key="5">
    <source>
        <dbReference type="Proteomes" id="UP000823775"/>
    </source>
</evidence>
<dbReference type="PROSITE" id="PS50084">
    <property type="entry name" value="KH_TYPE_1"/>
    <property type="match status" value="2"/>
</dbReference>
<dbReference type="InterPro" id="IPR036612">
    <property type="entry name" value="KH_dom_type_1_sf"/>
</dbReference>
<keyword evidence="1" id="KW-0677">Repeat</keyword>
<reference evidence="4 5" key="1">
    <citation type="journal article" date="2021" name="BMC Genomics">
        <title>Datura genome reveals duplications of psychoactive alkaloid biosynthetic genes and high mutation rate following tissue culture.</title>
        <authorList>
            <person name="Rajewski A."/>
            <person name="Carter-House D."/>
            <person name="Stajich J."/>
            <person name="Litt A."/>
        </authorList>
    </citation>
    <scope>NUCLEOTIDE SEQUENCE [LARGE SCALE GENOMIC DNA]</scope>
    <source>
        <strain evidence="4">AR-01</strain>
    </source>
</reference>